<dbReference type="Proteomes" id="UP000294593">
    <property type="component" value="Unassembled WGS sequence"/>
</dbReference>
<proteinExistence type="predicted"/>
<organism evidence="2 3">
    <name type="scientific">Aquabacterium commune</name>
    <dbReference type="NCBI Taxonomy" id="70586"/>
    <lineage>
        <taxon>Bacteria</taxon>
        <taxon>Pseudomonadati</taxon>
        <taxon>Pseudomonadota</taxon>
        <taxon>Betaproteobacteria</taxon>
        <taxon>Burkholderiales</taxon>
        <taxon>Aquabacterium</taxon>
    </lineage>
</organism>
<sequence length="383" mass="39699">MTHKPDPKHALPHWQSQRRLALAAVPALLLSACGGGGGGSPAPSPEDANKLRNPSGTGGGSTPTPTPTPTGSTPLGSTPVYANLRGASLGVGASLNGAIPFPADNAWNTDISALPVDPNSAKLIASIGTGTGLHADFGAGLYDGSPIGIPYLVVSGSEARLPINYTAYGDESDPGPFPIPLSAPIEGGAQSSGDRHVLVIDRDNNRLYEIGNAYPQASGWDASGGALFHLDSNTVRPGGQPGWTSADAAGLPIFPGLARYDEAMLGAGGIRHALRFTVARTRRAYVPPATHFASSNTSADLPPMGMRVRLKASYQIPASFSTETKALLQAMKTYGLILADNGSNWFVSGAPDDRWNNDRLSSELRQVTGSQFEVVRMDGLVVG</sequence>
<dbReference type="PROSITE" id="PS51257">
    <property type="entry name" value="PROKAR_LIPOPROTEIN"/>
    <property type="match status" value="1"/>
</dbReference>
<feature type="region of interest" description="Disordered" evidence="1">
    <location>
        <begin position="33"/>
        <end position="79"/>
    </location>
</feature>
<name>A0A4R6RBE8_9BURK</name>
<evidence type="ECO:0000313" key="2">
    <source>
        <dbReference type="EMBL" id="TDP82977.1"/>
    </source>
</evidence>
<accession>A0A4R6RBE8</accession>
<protein>
    <submittedName>
        <fullName evidence="2">Uncharacterized protein</fullName>
    </submittedName>
</protein>
<evidence type="ECO:0000313" key="3">
    <source>
        <dbReference type="Proteomes" id="UP000294593"/>
    </source>
</evidence>
<reference evidence="2 3" key="1">
    <citation type="submission" date="2019-03" db="EMBL/GenBank/DDBJ databases">
        <title>Genomic Encyclopedia of Type Strains, Phase IV (KMG-IV): sequencing the most valuable type-strain genomes for metagenomic binning, comparative biology and taxonomic classification.</title>
        <authorList>
            <person name="Goeker M."/>
        </authorList>
    </citation>
    <scope>NUCLEOTIDE SEQUENCE [LARGE SCALE GENOMIC DNA]</scope>
    <source>
        <strain evidence="2 3">DSM 11901</strain>
    </source>
</reference>
<dbReference type="AlphaFoldDB" id="A0A4R6RBE8"/>
<dbReference type="EMBL" id="SNXW01000005">
    <property type="protein sequence ID" value="TDP82977.1"/>
    <property type="molecule type" value="Genomic_DNA"/>
</dbReference>
<dbReference type="RefSeq" id="WP_243738624.1">
    <property type="nucleotide sequence ID" value="NZ_SNXW01000005.1"/>
</dbReference>
<evidence type="ECO:0000256" key="1">
    <source>
        <dbReference type="SAM" id="MobiDB-lite"/>
    </source>
</evidence>
<comment type="caution">
    <text evidence="2">The sequence shown here is derived from an EMBL/GenBank/DDBJ whole genome shotgun (WGS) entry which is preliminary data.</text>
</comment>
<gene>
    <name evidence="2" type="ORF">EV672_105164</name>
</gene>
<feature type="compositionally biased region" description="Low complexity" evidence="1">
    <location>
        <begin position="69"/>
        <end position="79"/>
    </location>
</feature>
<keyword evidence="3" id="KW-1185">Reference proteome</keyword>